<gene>
    <name evidence="2" type="ORF">FHX64_000990</name>
</gene>
<dbReference type="CDD" id="cd06141">
    <property type="entry name" value="WRN_exo"/>
    <property type="match status" value="1"/>
</dbReference>
<sequence length="192" mass="22059">MNFRPTISKEELSVLPVAAFQGKIITIDRNEQVDDAIEYLKSQSLIGFDTETKPNFSRHSHNHVALIQLSSQDICYLFRLNMIGMPTALIDLLNDTHVTKIGLSLRDDFIAIKKRATINKASFIDLQDFAKNYNIEETSLTKLFAIIFGQRISKNKRLSNWEAQPLNEAQQLYAATDAWACYKIYTYLTQEY</sequence>
<dbReference type="Proteomes" id="UP000544222">
    <property type="component" value="Unassembled WGS sequence"/>
</dbReference>
<dbReference type="SUPFAM" id="SSF53098">
    <property type="entry name" value="Ribonuclease H-like"/>
    <property type="match status" value="1"/>
</dbReference>
<feature type="domain" description="3'-5' exonuclease" evidence="1">
    <location>
        <begin position="24"/>
        <end position="192"/>
    </location>
</feature>
<evidence type="ECO:0000259" key="1">
    <source>
        <dbReference type="SMART" id="SM00474"/>
    </source>
</evidence>
<dbReference type="SMART" id="SM00474">
    <property type="entry name" value="35EXOc"/>
    <property type="match status" value="1"/>
</dbReference>
<dbReference type="PANTHER" id="PTHR47765:SF2">
    <property type="entry name" value="EXONUCLEASE MUT-7 HOMOLOG"/>
    <property type="match status" value="1"/>
</dbReference>
<dbReference type="EMBL" id="JACHYB010000001">
    <property type="protein sequence ID" value="MBB3186827.1"/>
    <property type="molecule type" value="Genomic_DNA"/>
</dbReference>
<proteinExistence type="predicted"/>
<dbReference type="InterPro" id="IPR052408">
    <property type="entry name" value="Exonuclease_MUT-7-like"/>
</dbReference>
<accession>A0A7W5H1X3</accession>
<dbReference type="GO" id="GO:0003676">
    <property type="term" value="F:nucleic acid binding"/>
    <property type="evidence" value="ECO:0007669"/>
    <property type="project" value="InterPro"/>
</dbReference>
<name>A0A7W5H1X3_9PORP</name>
<organism evidence="2 3">
    <name type="scientific">Microbacter margulisiae</name>
    <dbReference type="NCBI Taxonomy" id="1350067"/>
    <lineage>
        <taxon>Bacteria</taxon>
        <taxon>Pseudomonadati</taxon>
        <taxon>Bacteroidota</taxon>
        <taxon>Bacteroidia</taxon>
        <taxon>Bacteroidales</taxon>
        <taxon>Porphyromonadaceae</taxon>
        <taxon>Microbacter</taxon>
    </lineage>
</organism>
<comment type="caution">
    <text evidence="2">The sequence shown here is derived from an EMBL/GenBank/DDBJ whole genome shotgun (WGS) entry which is preliminary data.</text>
</comment>
<dbReference type="InterPro" id="IPR002562">
    <property type="entry name" value="3'-5'_exonuclease_dom"/>
</dbReference>
<dbReference type="AlphaFoldDB" id="A0A7W5H1X3"/>
<dbReference type="PANTHER" id="PTHR47765">
    <property type="entry name" value="3'-5' EXONUCLEASE DOMAIN-CONTAINING PROTEIN"/>
    <property type="match status" value="1"/>
</dbReference>
<protein>
    <submittedName>
        <fullName evidence="2">Ribonuclease D</fullName>
    </submittedName>
</protein>
<dbReference type="Pfam" id="PF01612">
    <property type="entry name" value="DNA_pol_A_exo1"/>
    <property type="match status" value="1"/>
</dbReference>
<dbReference type="InterPro" id="IPR036397">
    <property type="entry name" value="RNaseH_sf"/>
</dbReference>
<keyword evidence="3" id="KW-1185">Reference proteome</keyword>
<evidence type="ECO:0000313" key="3">
    <source>
        <dbReference type="Proteomes" id="UP000544222"/>
    </source>
</evidence>
<dbReference type="Gene3D" id="3.30.420.10">
    <property type="entry name" value="Ribonuclease H-like superfamily/Ribonuclease H"/>
    <property type="match status" value="1"/>
</dbReference>
<evidence type="ECO:0000313" key="2">
    <source>
        <dbReference type="EMBL" id="MBB3186827.1"/>
    </source>
</evidence>
<dbReference type="RefSeq" id="WP_183412664.1">
    <property type="nucleotide sequence ID" value="NZ_JACHYB010000001.1"/>
</dbReference>
<reference evidence="2 3" key="1">
    <citation type="submission" date="2020-08" db="EMBL/GenBank/DDBJ databases">
        <title>Genomic Encyclopedia of Type Strains, Phase IV (KMG-IV): sequencing the most valuable type-strain genomes for metagenomic binning, comparative biology and taxonomic classification.</title>
        <authorList>
            <person name="Goeker M."/>
        </authorList>
    </citation>
    <scope>NUCLEOTIDE SEQUENCE [LARGE SCALE GENOMIC DNA]</scope>
    <source>
        <strain evidence="2 3">DSM 27471</strain>
    </source>
</reference>
<dbReference type="GO" id="GO:0006139">
    <property type="term" value="P:nucleobase-containing compound metabolic process"/>
    <property type="evidence" value="ECO:0007669"/>
    <property type="project" value="InterPro"/>
</dbReference>
<dbReference type="GO" id="GO:0008408">
    <property type="term" value="F:3'-5' exonuclease activity"/>
    <property type="evidence" value="ECO:0007669"/>
    <property type="project" value="InterPro"/>
</dbReference>
<dbReference type="InterPro" id="IPR012337">
    <property type="entry name" value="RNaseH-like_sf"/>
</dbReference>